<dbReference type="RefSeq" id="WP_072576865.1">
    <property type="nucleotide sequence ID" value="NZ_LWHB01000110.1"/>
</dbReference>
<dbReference type="Pfam" id="PF10095">
    <property type="entry name" value="DUF2333"/>
    <property type="match status" value="1"/>
</dbReference>
<sequence length="348" mass="39082">MSLKSQSVKGAKKFAGLYHPKTIKSHGWGWRIGLLLFTLFIINGIVMMWWSREPAQFDVNEAAVEYLPEGTQPVVGSAFVGSTIKILDTLLHKPGGFIKNDRTPPGIFMDNIPSWEYGVIMLVRQTTQVLYNDFSRSQSQSSLVKALSEADNNMRIDSSNWMFPAPESKYEDARQHLISYAKELTDGNPHNANFYARADNLNAYFSLVSKTLGDLTQELSTSVGDVIIQDPSASNQAKEGQVAPQRTKTSWWKIDNNFYRARGYAWALLQELRAIRVDFKATLEKKGAMASLDQIINELEKTQKTIWSPMIMNGRGFGFTANHSLVMASYLSRANAALIELQDLLRNG</sequence>
<keyword evidence="3" id="KW-1185">Reference proteome</keyword>
<protein>
    <submittedName>
        <fullName evidence="2">Uncharacterized protein conserved in bacteria</fullName>
    </submittedName>
</protein>
<accession>A0A380MSB2</accession>
<dbReference type="PIRSF" id="PIRSF029693">
    <property type="entry name" value="UCP029693"/>
    <property type="match status" value="1"/>
</dbReference>
<organism evidence="2 3">
    <name type="scientific">Suttonella ornithocola</name>
    <dbReference type="NCBI Taxonomy" id="279832"/>
    <lineage>
        <taxon>Bacteria</taxon>
        <taxon>Pseudomonadati</taxon>
        <taxon>Pseudomonadota</taxon>
        <taxon>Gammaproteobacteria</taxon>
        <taxon>Cardiobacteriales</taxon>
        <taxon>Cardiobacteriaceae</taxon>
        <taxon>Suttonella</taxon>
    </lineage>
</organism>
<name>A0A380MSB2_9GAMM</name>
<dbReference type="EMBL" id="UHIC01000001">
    <property type="protein sequence ID" value="SUO95519.1"/>
    <property type="molecule type" value="Genomic_DNA"/>
</dbReference>
<dbReference type="InterPro" id="IPR016936">
    <property type="entry name" value="UCP029693"/>
</dbReference>
<reference evidence="2 3" key="1">
    <citation type="submission" date="2018-06" db="EMBL/GenBank/DDBJ databases">
        <authorList>
            <consortium name="Pathogen Informatics"/>
            <person name="Doyle S."/>
        </authorList>
    </citation>
    <scope>NUCLEOTIDE SEQUENCE [LARGE SCALE GENOMIC DNA]</scope>
    <source>
        <strain evidence="2 3">NCTC13337</strain>
    </source>
</reference>
<gene>
    <name evidence="2" type="ORF">NCTC13337_01418</name>
</gene>
<dbReference type="Proteomes" id="UP000254601">
    <property type="component" value="Unassembled WGS sequence"/>
</dbReference>
<evidence type="ECO:0000256" key="1">
    <source>
        <dbReference type="SAM" id="Phobius"/>
    </source>
</evidence>
<evidence type="ECO:0000313" key="3">
    <source>
        <dbReference type="Proteomes" id="UP000254601"/>
    </source>
</evidence>
<keyword evidence="1" id="KW-0812">Transmembrane</keyword>
<evidence type="ECO:0000313" key="2">
    <source>
        <dbReference type="EMBL" id="SUO95519.1"/>
    </source>
</evidence>
<dbReference type="OrthoDB" id="5821246at2"/>
<keyword evidence="1" id="KW-1133">Transmembrane helix</keyword>
<feature type="transmembrane region" description="Helical" evidence="1">
    <location>
        <begin position="28"/>
        <end position="50"/>
    </location>
</feature>
<proteinExistence type="predicted"/>
<dbReference type="AlphaFoldDB" id="A0A380MSB2"/>
<keyword evidence="1" id="KW-0472">Membrane</keyword>